<reference evidence="13 14" key="1">
    <citation type="submission" date="2017-03" db="EMBL/GenBank/DDBJ databases">
        <title>Genome sequence of Paracoccus contaminans isolated from a water microcosm.</title>
        <authorList>
            <person name="Aurass P."/>
            <person name="Karste S."/>
            <person name="Trost E."/>
            <person name="Glaeser S.P."/>
            <person name="Kaempfer P."/>
            <person name="Flieger A."/>
        </authorList>
    </citation>
    <scope>NUCLEOTIDE SEQUENCE [LARGE SCALE GENOMIC DNA]</scope>
    <source>
        <strain evidence="14">RKI 16-01929T\LMG 29738T\CCM 8701T\CIP 111112T</strain>
    </source>
</reference>
<dbReference type="InterPro" id="IPR036909">
    <property type="entry name" value="Cyt_c-like_dom_sf"/>
</dbReference>
<dbReference type="InterPro" id="IPR009056">
    <property type="entry name" value="Cyt_c-like_dom"/>
</dbReference>
<evidence type="ECO:0000256" key="5">
    <source>
        <dbReference type="ARBA" id="ARBA00022692"/>
    </source>
</evidence>
<evidence type="ECO:0000256" key="9">
    <source>
        <dbReference type="ARBA" id="ARBA00023004"/>
    </source>
</evidence>
<evidence type="ECO:0000256" key="6">
    <source>
        <dbReference type="ARBA" id="ARBA00022723"/>
    </source>
</evidence>
<dbReference type="GO" id="GO:0046872">
    <property type="term" value="F:metal ion binding"/>
    <property type="evidence" value="ECO:0007669"/>
    <property type="project" value="UniProtKB-KW"/>
</dbReference>
<keyword evidence="4 11" id="KW-0349">Heme</keyword>
<dbReference type="GO" id="GO:0020037">
    <property type="term" value="F:heme binding"/>
    <property type="evidence" value="ECO:0007669"/>
    <property type="project" value="InterPro"/>
</dbReference>
<evidence type="ECO:0000256" key="7">
    <source>
        <dbReference type="ARBA" id="ARBA00022982"/>
    </source>
</evidence>
<dbReference type="Pfam" id="PF00034">
    <property type="entry name" value="Cytochrom_C"/>
    <property type="match status" value="1"/>
</dbReference>
<keyword evidence="8" id="KW-1133">Transmembrane helix</keyword>
<evidence type="ECO:0000256" key="3">
    <source>
        <dbReference type="ARBA" id="ARBA00022475"/>
    </source>
</evidence>
<dbReference type="GO" id="GO:0009055">
    <property type="term" value="F:electron transfer activity"/>
    <property type="evidence" value="ECO:0007669"/>
    <property type="project" value="InterPro"/>
</dbReference>
<evidence type="ECO:0000256" key="10">
    <source>
        <dbReference type="ARBA" id="ARBA00023136"/>
    </source>
</evidence>
<proteinExistence type="predicted"/>
<evidence type="ECO:0000313" key="14">
    <source>
        <dbReference type="Proteomes" id="UP000193017"/>
    </source>
</evidence>
<keyword evidence="14" id="KW-1185">Reference proteome</keyword>
<dbReference type="EMBL" id="CP020612">
    <property type="protein sequence ID" value="ARJ70126.1"/>
    <property type="molecule type" value="Genomic_DNA"/>
</dbReference>
<keyword evidence="2" id="KW-0813">Transport</keyword>
<keyword evidence="5" id="KW-0812">Transmembrane</keyword>
<dbReference type="Proteomes" id="UP000193017">
    <property type="component" value="Chromosome"/>
</dbReference>
<dbReference type="OrthoDB" id="9805828at2"/>
<evidence type="ECO:0000256" key="11">
    <source>
        <dbReference type="PROSITE-ProRule" id="PRU00433"/>
    </source>
</evidence>
<keyword evidence="3" id="KW-1003">Cell membrane</keyword>
<keyword evidence="9 11" id="KW-0408">Iron</keyword>
<evidence type="ECO:0000313" key="13">
    <source>
        <dbReference type="EMBL" id="ARJ70126.1"/>
    </source>
</evidence>
<dbReference type="AlphaFoldDB" id="A0A1W6CZ49"/>
<keyword evidence="6 11" id="KW-0479">Metal-binding</keyword>
<dbReference type="KEGG" id="pcon:B0A89_11305"/>
<dbReference type="RefSeq" id="WP_085378241.1">
    <property type="nucleotide sequence ID" value="NZ_CP020612.1"/>
</dbReference>
<sequence>MFNTMTVTKAAGALIGSLLFLLLASWAASSLYHVGPSGHVAEGEEAPQAYRVAVEDAAPADAAGGDAQPQVDFAALMSAADPAAGEKVFGKCKSCHKVDGNNATGPHLNGVVGRAVASVEGFGYSDAMKGHAAEAPNWDPEALQVFLNDPKGVVPGTKMTFAGLKKPEDRANIIAYLQTLN</sequence>
<name>A0A1W6CZ49_9RHOB</name>
<feature type="domain" description="Cytochrome c" evidence="12">
    <location>
        <begin position="80"/>
        <end position="181"/>
    </location>
</feature>
<evidence type="ECO:0000256" key="1">
    <source>
        <dbReference type="ARBA" id="ARBA00004162"/>
    </source>
</evidence>
<dbReference type="PROSITE" id="PS51007">
    <property type="entry name" value="CYTC"/>
    <property type="match status" value="1"/>
</dbReference>
<dbReference type="Gene3D" id="1.10.760.10">
    <property type="entry name" value="Cytochrome c-like domain"/>
    <property type="match status" value="1"/>
</dbReference>
<dbReference type="PRINTS" id="PR00604">
    <property type="entry name" value="CYTCHRMECIAB"/>
</dbReference>
<comment type="subcellular location">
    <subcellularLocation>
        <location evidence="1">Cell membrane</location>
        <topology evidence="1">Single-pass membrane protein</topology>
    </subcellularLocation>
</comment>
<protein>
    <submittedName>
        <fullName evidence="13">Cytochrome c family protein</fullName>
    </submittedName>
</protein>
<organism evidence="13 14">
    <name type="scientific">Paracoccus contaminans</name>
    <dbReference type="NCBI Taxonomy" id="1945662"/>
    <lineage>
        <taxon>Bacteria</taxon>
        <taxon>Pseudomonadati</taxon>
        <taxon>Pseudomonadota</taxon>
        <taxon>Alphaproteobacteria</taxon>
        <taxon>Rhodobacterales</taxon>
        <taxon>Paracoccaceae</taxon>
        <taxon>Paracoccus</taxon>
    </lineage>
</organism>
<dbReference type="FunFam" id="1.10.760.10:FF:000026">
    <property type="entry name" value="Cytochrome C, membrane-bound"/>
    <property type="match status" value="1"/>
</dbReference>
<dbReference type="PANTHER" id="PTHR11961">
    <property type="entry name" value="CYTOCHROME C"/>
    <property type="match status" value="1"/>
</dbReference>
<evidence type="ECO:0000256" key="4">
    <source>
        <dbReference type="ARBA" id="ARBA00022617"/>
    </source>
</evidence>
<dbReference type="SUPFAM" id="SSF46626">
    <property type="entry name" value="Cytochrome c"/>
    <property type="match status" value="1"/>
</dbReference>
<dbReference type="STRING" id="1945662.B0A89_11305"/>
<keyword evidence="7" id="KW-0249">Electron transport</keyword>
<evidence type="ECO:0000259" key="12">
    <source>
        <dbReference type="PROSITE" id="PS51007"/>
    </source>
</evidence>
<dbReference type="InterPro" id="IPR002327">
    <property type="entry name" value="Cyt_c_1A/1B"/>
</dbReference>
<keyword evidence="10" id="KW-0472">Membrane</keyword>
<evidence type="ECO:0000256" key="2">
    <source>
        <dbReference type="ARBA" id="ARBA00022448"/>
    </source>
</evidence>
<dbReference type="GO" id="GO:0005886">
    <property type="term" value="C:plasma membrane"/>
    <property type="evidence" value="ECO:0007669"/>
    <property type="project" value="UniProtKB-SubCell"/>
</dbReference>
<accession>A0A1W6CZ49</accession>
<evidence type="ECO:0000256" key="8">
    <source>
        <dbReference type="ARBA" id="ARBA00022989"/>
    </source>
</evidence>
<gene>
    <name evidence="13" type="ORF">B0A89_11305</name>
</gene>